<organism evidence="4 5">
    <name type="scientific">Branchiostoma floridae</name>
    <name type="common">Florida lancelet</name>
    <name type="synonym">Amphioxus</name>
    <dbReference type="NCBI Taxonomy" id="7739"/>
    <lineage>
        <taxon>Eukaryota</taxon>
        <taxon>Metazoa</taxon>
        <taxon>Chordata</taxon>
        <taxon>Cephalochordata</taxon>
        <taxon>Leptocardii</taxon>
        <taxon>Amphioxiformes</taxon>
        <taxon>Branchiostomatidae</taxon>
        <taxon>Branchiostoma</taxon>
    </lineage>
</organism>
<feature type="region of interest" description="Disordered" evidence="2">
    <location>
        <begin position="88"/>
        <end position="164"/>
    </location>
</feature>
<dbReference type="PANTHER" id="PTHR13103:SF2">
    <property type="entry name" value="IQCJ-SCHIP1 READTHROUGH TRANSCRIPT PROTEIN-RELATED"/>
    <property type="match status" value="1"/>
</dbReference>
<dbReference type="PANTHER" id="PTHR13103">
    <property type="entry name" value="SCHWANNOMIN INTERACTING PROTEIN 1"/>
    <property type="match status" value="1"/>
</dbReference>
<evidence type="ECO:0000256" key="1">
    <source>
        <dbReference type="ARBA" id="ARBA00023054"/>
    </source>
</evidence>
<protein>
    <submittedName>
        <fullName evidence="5">Schwannomin-interacting protein 1-like</fullName>
    </submittedName>
</protein>
<dbReference type="GeneID" id="118427879"/>
<proteinExistence type="predicted"/>
<evidence type="ECO:0000259" key="3">
    <source>
        <dbReference type="Pfam" id="PF10148"/>
    </source>
</evidence>
<dbReference type="InterPro" id="IPR015649">
    <property type="entry name" value="SCHIP_1_C"/>
</dbReference>
<reference evidence="5" key="2">
    <citation type="submission" date="2025-08" db="UniProtKB">
        <authorList>
            <consortium name="RefSeq"/>
        </authorList>
    </citation>
    <scope>IDENTIFICATION</scope>
    <source>
        <strain evidence="5">S238N-H82</strain>
        <tissue evidence="5">Testes</tissue>
    </source>
</reference>
<keyword evidence="1" id="KW-0175">Coiled coil</keyword>
<dbReference type="Proteomes" id="UP000001554">
    <property type="component" value="Chromosome 12"/>
</dbReference>
<feature type="compositionally biased region" description="Acidic residues" evidence="2">
    <location>
        <begin position="45"/>
        <end position="57"/>
    </location>
</feature>
<dbReference type="InterPro" id="IPR039045">
    <property type="entry name" value="SCHIP_1"/>
</dbReference>
<feature type="region of interest" description="Disordered" evidence="2">
    <location>
        <begin position="214"/>
        <end position="233"/>
    </location>
</feature>
<dbReference type="AlphaFoldDB" id="A0A9J7M459"/>
<evidence type="ECO:0000313" key="5">
    <source>
        <dbReference type="RefSeq" id="XP_035693735.1"/>
    </source>
</evidence>
<gene>
    <name evidence="5" type="primary">LOC118427879</name>
</gene>
<dbReference type="RefSeq" id="XP_035693735.1">
    <property type="nucleotide sequence ID" value="XM_035837842.1"/>
</dbReference>
<sequence length="270" mass="29411">MSVGSNTDLSKDDGIESEGESLPTSVEDYPEADQEKISPGSDIIADYDDEEEEEEEEFYRRQLYQSPAPPLGTVNSLSFAEELNQLNQLSSDPQLSPADLQENLVCDTEQNKNQTWTRSTETNRPSDAGPDSGDAGPDSGDAGPDSDSNMDESPDAAGSFDVYNVETSLPTLDWASLEAHLEKVTREAEDRETDPATAQRNSREEIRRKLAMGAFEDSDSSGSGEMFQRGKPPLSARLQTGMNLQICFVNEPNSDSSGQDDDGGKPEPEN</sequence>
<name>A0A9J7M459_BRAFL</name>
<evidence type="ECO:0000313" key="4">
    <source>
        <dbReference type="Proteomes" id="UP000001554"/>
    </source>
</evidence>
<keyword evidence="4" id="KW-1185">Reference proteome</keyword>
<accession>A0A9J7M459</accession>
<reference evidence="4" key="1">
    <citation type="journal article" date="2020" name="Nat. Ecol. Evol.">
        <title>Deeply conserved synteny resolves early events in vertebrate evolution.</title>
        <authorList>
            <person name="Simakov O."/>
            <person name="Marletaz F."/>
            <person name="Yue J.X."/>
            <person name="O'Connell B."/>
            <person name="Jenkins J."/>
            <person name="Brandt A."/>
            <person name="Calef R."/>
            <person name="Tung C.H."/>
            <person name="Huang T.K."/>
            <person name="Schmutz J."/>
            <person name="Satoh N."/>
            <person name="Yu J.K."/>
            <person name="Putnam N.H."/>
            <person name="Green R.E."/>
            <person name="Rokhsar D.S."/>
        </authorList>
    </citation>
    <scope>NUCLEOTIDE SEQUENCE [LARGE SCALE GENOMIC DNA]</scope>
    <source>
        <strain evidence="4">S238N-H82</strain>
    </source>
</reference>
<dbReference type="OrthoDB" id="6260144at2759"/>
<feature type="compositionally biased region" description="Polar residues" evidence="2">
    <location>
        <begin position="111"/>
        <end position="123"/>
    </location>
</feature>
<feature type="region of interest" description="Disordered" evidence="2">
    <location>
        <begin position="1"/>
        <end position="76"/>
    </location>
</feature>
<dbReference type="KEGG" id="bfo:118427879"/>
<feature type="domain" description="Schwannomin interacting protein 1 C-terminal" evidence="3">
    <location>
        <begin position="199"/>
        <end position="262"/>
    </location>
</feature>
<feature type="region of interest" description="Disordered" evidence="2">
    <location>
        <begin position="184"/>
        <end position="207"/>
    </location>
</feature>
<feature type="compositionally biased region" description="Low complexity" evidence="2">
    <location>
        <begin position="125"/>
        <end position="147"/>
    </location>
</feature>
<feature type="non-terminal residue" evidence="5">
    <location>
        <position position="270"/>
    </location>
</feature>
<dbReference type="Pfam" id="PF10148">
    <property type="entry name" value="SCHIP-1_C"/>
    <property type="match status" value="1"/>
</dbReference>
<evidence type="ECO:0000256" key="2">
    <source>
        <dbReference type="SAM" id="MobiDB-lite"/>
    </source>
</evidence>
<feature type="region of interest" description="Disordered" evidence="2">
    <location>
        <begin position="248"/>
        <end position="270"/>
    </location>
</feature>